<comment type="caution">
    <text evidence="2">The sequence shown here is derived from an EMBL/GenBank/DDBJ whole genome shotgun (WGS) entry which is preliminary data.</text>
</comment>
<evidence type="ECO:0008006" key="3">
    <source>
        <dbReference type="Google" id="ProtNLM"/>
    </source>
</evidence>
<feature type="region of interest" description="Disordered" evidence="1">
    <location>
        <begin position="1"/>
        <end position="25"/>
    </location>
</feature>
<sequence length="164" mass="17246">MSDEKAVVTEEAGVQPDEKGKTPDSVSWQQYVATKETIGGKLDAERATTKELQGKLDAAVTPEDHAKVKEELDKANASLKEKLDASLGEKRVTVVKSGLTSEEVDAMSEEALDAAIKVLGVKANDPEKKEEKPPGPDMGGGGGGTVPEGTPQQLAVQAYASSNR</sequence>
<evidence type="ECO:0000256" key="1">
    <source>
        <dbReference type="SAM" id="MobiDB-lite"/>
    </source>
</evidence>
<feature type="compositionally biased region" description="Polar residues" evidence="1">
    <location>
        <begin position="152"/>
        <end position="164"/>
    </location>
</feature>
<proteinExistence type="predicted"/>
<dbReference type="EMBL" id="LAZR01011498">
    <property type="protein sequence ID" value="KKM61362.1"/>
    <property type="molecule type" value="Genomic_DNA"/>
</dbReference>
<feature type="compositionally biased region" description="Basic and acidic residues" evidence="1">
    <location>
        <begin position="124"/>
        <end position="134"/>
    </location>
</feature>
<feature type="region of interest" description="Disordered" evidence="1">
    <location>
        <begin position="121"/>
        <end position="164"/>
    </location>
</feature>
<reference evidence="2" key="1">
    <citation type="journal article" date="2015" name="Nature">
        <title>Complex archaea that bridge the gap between prokaryotes and eukaryotes.</title>
        <authorList>
            <person name="Spang A."/>
            <person name="Saw J.H."/>
            <person name="Jorgensen S.L."/>
            <person name="Zaremba-Niedzwiedzka K."/>
            <person name="Martijn J."/>
            <person name="Lind A.E."/>
            <person name="van Eijk R."/>
            <person name="Schleper C."/>
            <person name="Guy L."/>
            <person name="Ettema T.J."/>
        </authorList>
    </citation>
    <scope>NUCLEOTIDE SEQUENCE</scope>
</reference>
<feature type="compositionally biased region" description="Gly residues" evidence="1">
    <location>
        <begin position="137"/>
        <end position="146"/>
    </location>
</feature>
<name>A0A0F9LWC3_9ZZZZ</name>
<accession>A0A0F9LWC3</accession>
<organism evidence="2">
    <name type="scientific">marine sediment metagenome</name>
    <dbReference type="NCBI Taxonomy" id="412755"/>
    <lineage>
        <taxon>unclassified sequences</taxon>
        <taxon>metagenomes</taxon>
        <taxon>ecological metagenomes</taxon>
    </lineage>
</organism>
<dbReference type="AlphaFoldDB" id="A0A0F9LWC3"/>
<protein>
    <recommendedName>
        <fullName evidence="3">Scaffolding protein</fullName>
    </recommendedName>
</protein>
<gene>
    <name evidence="2" type="ORF">LCGC14_1532440</name>
</gene>
<evidence type="ECO:0000313" key="2">
    <source>
        <dbReference type="EMBL" id="KKM61362.1"/>
    </source>
</evidence>